<protein>
    <submittedName>
        <fullName evidence="1">Mediator of RNA polymerase II transcription subunit 23</fullName>
    </submittedName>
</protein>
<keyword evidence="2" id="KW-1185">Reference proteome</keyword>
<dbReference type="EMBL" id="VSRR010000765">
    <property type="protein sequence ID" value="MPC19382.1"/>
    <property type="molecule type" value="Genomic_DNA"/>
</dbReference>
<name>A0A5B7DD90_PORTR</name>
<dbReference type="AlphaFoldDB" id="A0A5B7DD90"/>
<accession>A0A5B7DD90</accession>
<evidence type="ECO:0000313" key="2">
    <source>
        <dbReference type="Proteomes" id="UP000324222"/>
    </source>
</evidence>
<comment type="caution">
    <text evidence="1">The sequence shown here is derived from an EMBL/GenBank/DDBJ whole genome shotgun (WGS) entry which is preliminary data.</text>
</comment>
<reference evidence="1 2" key="1">
    <citation type="submission" date="2019-05" db="EMBL/GenBank/DDBJ databases">
        <title>Another draft genome of Portunus trituberculatus and its Hox gene families provides insights of decapod evolution.</title>
        <authorList>
            <person name="Jeong J.-H."/>
            <person name="Song I."/>
            <person name="Kim S."/>
            <person name="Choi T."/>
            <person name="Kim D."/>
            <person name="Ryu S."/>
            <person name="Kim W."/>
        </authorList>
    </citation>
    <scope>NUCLEOTIDE SEQUENCE [LARGE SCALE GENOMIC DNA]</scope>
    <source>
        <tissue evidence="1">Muscle</tissue>
    </source>
</reference>
<dbReference type="OrthoDB" id="9982951at2759"/>
<dbReference type="InterPro" id="IPR021629">
    <property type="entry name" value="Mediator_Med23"/>
</dbReference>
<sequence>MESVALRLITGLGNSEVMPSLTRYTFCSDTKPTLISTDSEELNRVLVLTMARAIHVTVPVCLLEEYGKHCSASIH</sequence>
<proteinExistence type="predicted"/>
<gene>
    <name evidence="1" type="primary">MED23_1</name>
    <name evidence="1" type="ORF">E2C01_012295</name>
</gene>
<evidence type="ECO:0000313" key="1">
    <source>
        <dbReference type="EMBL" id="MPC19382.1"/>
    </source>
</evidence>
<dbReference type="Pfam" id="PF11573">
    <property type="entry name" value="Med23"/>
    <property type="match status" value="1"/>
</dbReference>
<organism evidence="1 2">
    <name type="scientific">Portunus trituberculatus</name>
    <name type="common">Swimming crab</name>
    <name type="synonym">Neptunus trituberculatus</name>
    <dbReference type="NCBI Taxonomy" id="210409"/>
    <lineage>
        <taxon>Eukaryota</taxon>
        <taxon>Metazoa</taxon>
        <taxon>Ecdysozoa</taxon>
        <taxon>Arthropoda</taxon>
        <taxon>Crustacea</taxon>
        <taxon>Multicrustacea</taxon>
        <taxon>Malacostraca</taxon>
        <taxon>Eumalacostraca</taxon>
        <taxon>Eucarida</taxon>
        <taxon>Decapoda</taxon>
        <taxon>Pleocyemata</taxon>
        <taxon>Brachyura</taxon>
        <taxon>Eubrachyura</taxon>
        <taxon>Portunoidea</taxon>
        <taxon>Portunidae</taxon>
        <taxon>Portuninae</taxon>
        <taxon>Portunus</taxon>
    </lineage>
</organism>
<dbReference type="Proteomes" id="UP000324222">
    <property type="component" value="Unassembled WGS sequence"/>
</dbReference>